<name>A0AAW1BTR2_CROAD</name>
<dbReference type="AlphaFoldDB" id="A0AAW1BTR2"/>
<dbReference type="EMBL" id="JAOTOJ010000002">
    <property type="protein sequence ID" value="KAK9405368.1"/>
    <property type="molecule type" value="Genomic_DNA"/>
</dbReference>
<dbReference type="PANTHER" id="PTHR23232">
    <property type="entry name" value="KRAB DOMAIN C2H2 ZINC FINGER"/>
    <property type="match status" value="1"/>
</dbReference>
<feature type="region of interest" description="Disordered" evidence="1">
    <location>
        <begin position="126"/>
        <end position="145"/>
    </location>
</feature>
<evidence type="ECO:0000313" key="4">
    <source>
        <dbReference type="Proteomes" id="UP001474421"/>
    </source>
</evidence>
<dbReference type="InterPro" id="IPR001909">
    <property type="entry name" value="KRAB"/>
</dbReference>
<evidence type="ECO:0000259" key="2">
    <source>
        <dbReference type="PROSITE" id="PS50805"/>
    </source>
</evidence>
<sequence length="236" mass="25438">MFPFPPLLPSLGFVPSLSPLFLRLPAQRTIPRGIAPPWQKGEGGQGVPRRGGIHVRDREGRKKGGGAGRKADRRSFSASVSWRARKTAAFPAVGRSLGVPMAAEPAGRKGGDPSQEPLYRGVAVDDPPPERASDTMMALSSSPGTSDLCSGGLTAVELPAQDLVSPEDVTVFFSMEEWALLDSEQKALYQEVMLENTRNVASLGDGWQMEYSGQEAAAPLLPKDRKEVAEKRKEEN</sequence>
<feature type="region of interest" description="Disordered" evidence="1">
    <location>
        <begin position="33"/>
        <end position="78"/>
    </location>
</feature>
<feature type="region of interest" description="Disordered" evidence="1">
    <location>
        <begin position="214"/>
        <end position="236"/>
    </location>
</feature>
<dbReference type="InterPro" id="IPR050169">
    <property type="entry name" value="Krueppel_C2H2_ZnF"/>
</dbReference>
<organism evidence="3 4">
    <name type="scientific">Crotalus adamanteus</name>
    <name type="common">Eastern diamondback rattlesnake</name>
    <dbReference type="NCBI Taxonomy" id="8729"/>
    <lineage>
        <taxon>Eukaryota</taxon>
        <taxon>Metazoa</taxon>
        <taxon>Chordata</taxon>
        <taxon>Craniata</taxon>
        <taxon>Vertebrata</taxon>
        <taxon>Euteleostomi</taxon>
        <taxon>Lepidosauria</taxon>
        <taxon>Squamata</taxon>
        <taxon>Bifurcata</taxon>
        <taxon>Unidentata</taxon>
        <taxon>Episquamata</taxon>
        <taxon>Toxicofera</taxon>
        <taxon>Serpentes</taxon>
        <taxon>Colubroidea</taxon>
        <taxon>Viperidae</taxon>
        <taxon>Crotalinae</taxon>
        <taxon>Crotalus</taxon>
    </lineage>
</organism>
<dbReference type="Proteomes" id="UP001474421">
    <property type="component" value="Unassembled WGS sequence"/>
</dbReference>
<dbReference type="SMART" id="SM00349">
    <property type="entry name" value="KRAB"/>
    <property type="match status" value="1"/>
</dbReference>
<accession>A0AAW1BTR2</accession>
<comment type="caution">
    <text evidence="3">The sequence shown here is derived from an EMBL/GenBank/DDBJ whole genome shotgun (WGS) entry which is preliminary data.</text>
</comment>
<dbReference type="PANTHER" id="PTHR23232:SF142">
    <property type="entry name" value="GASTRULA ZINC FINGER PROTEIN XLCGF57.1-LIKE-RELATED"/>
    <property type="match status" value="1"/>
</dbReference>
<dbReference type="PROSITE" id="PS50805">
    <property type="entry name" value="KRAB"/>
    <property type="match status" value="1"/>
</dbReference>
<dbReference type="Gene3D" id="6.10.140.140">
    <property type="match status" value="1"/>
</dbReference>
<protein>
    <submittedName>
        <fullName evidence="3">Zinc finger protein</fullName>
    </submittedName>
</protein>
<dbReference type="Pfam" id="PF01352">
    <property type="entry name" value="KRAB"/>
    <property type="match status" value="1"/>
</dbReference>
<evidence type="ECO:0000256" key="1">
    <source>
        <dbReference type="SAM" id="MobiDB-lite"/>
    </source>
</evidence>
<dbReference type="GO" id="GO:0006355">
    <property type="term" value="P:regulation of DNA-templated transcription"/>
    <property type="evidence" value="ECO:0007669"/>
    <property type="project" value="InterPro"/>
</dbReference>
<keyword evidence="4" id="KW-1185">Reference proteome</keyword>
<evidence type="ECO:0000313" key="3">
    <source>
        <dbReference type="EMBL" id="KAK9405368.1"/>
    </source>
</evidence>
<reference evidence="3 4" key="1">
    <citation type="journal article" date="2024" name="Proc. Natl. Acad. Sci. U.S.A.">
        <title>The genetic regulatory architecture and epigenomic basis for age-related changes in rattlesnake venom.</title>
        <authorList>
            <person name="Hogan M.P."/>
            <person name="Holding M.L."/>
            <person name="Nystrom G.S."/>
            <person name="Colston T.J."/>
            <person name="Bartlett D.A."/>
            <person name="Mason A.J."/>
            <person name="Ellsworth S.A."/>
            <person name="Rautsaw R.M."/>
            <person name="Lawrence K.C."/>
            <person name="Strickland J.L."/>
            <person name="He B."/>
            <person name="Fraser P."/>
            <person name="Margres M.J."/>
            <person name="Gilbert D.M."/>
            <person name="Gibbs H.L."/>
            <person name="Parkinson C.L."/>
            <person name="Rokyta D.R."/>
        </authorList>
    </citation>
    <scope>NUCLEOTIDE SEQUENCE [LARGE SCALE GENOMIC DNA]</scope>
    <source>
        <strain evidence="3">DRR0105</strain>
    </source>
</reference>
<feature type="compositionally biased region" description="Basic and acidic residues" evidence="1">
    <location>
        <begin position="222"/>
        <end position="236"/>
    </location>
</feature>
<dbReference type="CDD" id="cd07765">
    <property type="entry name" value="KRAB_A-box"/>
    <property type="match status" value="1"/>
</dbReference>
<feature type="domain" description="KRAB" evidence="2">
    <location>
        <begin position="164"/>
        <end position="236"/>
    </location>
</feature>
<proteinExistence type="predicted"/>
<gene>
    <name evidence="3" type="ORF">NXF25_004142</name>
</gene>
<dbReference type="SUPFAM" id="SSF109640">
    <property type="entry name" value="KRAB domain (Kruppel-associated box)"/>
    <property type="match status" value="1"/>
</dbReference>
<dbReference type="InterPro" id="IPR036051">
    <property type="entry name" value="KRAB_dom_sf"/>
</dbReference>